<accession>A0ABU0TSK5</accession>
<sequence length="54" mass="5726">MSRREARSTGPRALGLSGVRRDKGIRTSMSAKDGIHAGDLLNVTSPHRGQITPG</sequence>
<keyword evidence="3" id="KW-1185">Reference proteome</keyword>
<name>A0ABU0TSK5_MICTR</name>
<protein>
    <submittedName>
        <fullName evidence="2">Uncharacterized protein</fullName>
    </submittedName>
</protein>
<gene>
    <name evidence="2" type="ORF">QE412_001218</name>
</gene>
<dbReference type="EMBL" id="JAUTBF010000001">
    <property type="protein sequence ID" value="MDQ1122645.1"/>
    <property type="molecule type" value="Genomic_DNA"/>
</dbReference>
<organism evidence="2 3">
    <name type="scientific">Microbacterium trichothecenolyticum</name>
    <name type="common">Aureobacterium trichothecenolyticum</name>
    <dbReference type="NCBI Taxonomy" id="69370"/>
    <lineage>
        <taxon>Bacteria</taxon>
        <taxon>Bacillati</taxon>
        <taxon>Actinomycetota</taxon>
        <taxon>Actinomycetes</taxon>
        <taxon>Micrococcales</taxon>
        <taxon>Microbacteriaceae</taxon>
        <taxon>Microbacterium</taxon>
    </lineage>
</organism>
<evidence type="ECO:0000256" key="1">
    <source>
        <dbReference type="SAM" id="MobiDB-lite"/>
    </source>
</evidence>
<evidence type="ECO:0000313" key="3">
    <source>
        <dbReference type="Proteomes" id="UP001226691"/>
    </source>
</evidence>
<comment type="caution">
    <text evidence="2">The sequence shown here is derived from an EMBL/GenBank/DDBJ whole genome shotgun (WGS) entry which is preliminary data.</text>
</comment>
<evidence type="ECO:0000313" key="2">
    <source>
        <dbReference type="EMBL" id="MDQ1122645.1"/>
    </source>
</evidence>
<dbReference type="Proteomes" id="UP001226691">
    <property type="component" value="Unassembled WGS sequence"/>
</dbReference>
<reference evidence="2 3" key="1">
    <citation type="submission" date="2023-07" db="EMBL/GenBank/DDBJ databases">
        <title>Functional and genomic diversity of the sorghum phyllosphere microbiome.</title>
        <authorList>
            <person name="Shade A."/>
        </authorList>
    </citation>
    <scope>NUCLEOTIDE SEQUENCE [LARGE SCALE GENOMIC DNA]</scope>
    <source>
        <strain evidence="2 3">SORGH_AS_1207</strain>
    </source>
</reference>
<proteinExistence type="predicted"/>
<feature type="region of interest" description="Disordered" evidence="1">
    <location>
        <begin position="1"/>
        <end position="31"/>
    </location>
</feature>